<feature type="compositionally biased region" description="Basic and acidic residues" evidence="1">
    <location>
        <begin position="163"/>
        <end position="173"/>
    </location>
</feature>
<feature type="region of interest" description="Disordered" evidence="1">
    <location>
        <begin position="1"/>
        <end position="88"/>
    </location>
</feature>
<feature type="compositionally biased region" description="Basic residues" evidence="1">
    <location>
        <begin position="109"/>
        <end position="131"/>
    </location>
</feature>
<dbReference type="AlphaFoldDB" id="A0A6J4SKQ8"/>
<feature type="compositionally biased region" description="Basic residues" evidence="1">
    <location>
        <begin position="41"/>
        <end position="50"/>
    </location>
</feature>
<protein>
    <submittedName>
        <fullName evidence="2">Aldehyde dehydrogenase</fullName>
        <ecNumber evidence="2">1.2.1.3</ecNumber>
    </submittedName>
</protein>
<dbReference type="EMBL" id="CADCVM010000272">
    <property type="protein sequence ID" value="CAA9501769.1"/>
    <property type="molecule type" value="Genomic_DNA"/>
</dbReference>
<feature type="compositionally biased region" description="Basic and acidic residues" evidence="1">
    <location>
        <begin position="294"/>
        <end position="317"/>
    </location>
</feature>
<feature type="region of interest" description="Disordered" evidence="1">
    <location>
        <begin position="278"/>
        <end position="480"/>
    </location>
</feature>
<feature type="region of interest" description="Disordered" evidence="1">
    <location>
        <begin position="106"/>
        <end position="260"/>
    </location>
</feature>
<feature type="non-terminal residue" evidence="2">
    <location>
        <position position="480"/>
    </location>
</feature>
<gene>
    <name evidence="2" type="ORF">AVDCRST_MAG05-2488</name>
</gene>
<organism evidence="2">
    <name type="scientific">uncultured Rubrobacteraceae bacterium</name>
    <dbReference type="NCBI Taxonomy" id="349277"/>
    <lineage>
        <taxon>Bacteria</taxon>
        <taxon>Bacillati</taxon>
        <taxon>Actinomycetota</taxon>
        <taxon>Rubrobacteria</taxon>
        <taxon>Rubrobacterales</taxon>
        <taxon>Rubrobacteraceae</taxon>
        <taxon>environmental samples</taxon>
    </lineage>
</organism>
<evidence type="ECO:0000256" key="1">
    <source>
        <dbReference type="SAM" id="MobiDB-lite"/>
    </source>
</evidence>
<evidence type="ECO:0000313" key="2">
    <source>
        <dbReference type="EMBL" id="CAA9501769.1"/>
    </source>
</evidence>
<feature type="compositionally biased region" description="Basic and acidic residues" evidence="1">
    <location>
        <begin position="222"/>
        <end position="231"/>
    </location>
</feature>
<dbReference type="GO" id="GO:0004029">
    <property type="term" value="F:aldehyde dehydrogenase (NAD+) activity"/>
    <property type="evidence" value="ECO:0007669"/>
    <property type="project" value="UniProtKB-EC"/>
</dbReference>
<feature type="compositionally biased region" description="Basic and acidic residues" evidence="1">
    <location>
        <begin position="1"/>
        <end position="26"/>
    </location>
</feature>
<feature type="compositionally biased region" description="Basic and acidic residues" evidence="1">
    <location>
        <begin position="191"/>
        <end position="210"/>
    </location>
</feature>
<keyword evidence="2" id="KW-0560">Oxidoreductase</keyword>
<feature type="compositionally biased region" description="Basic residues" evidence="1">
    <location>
        <begin position="149"/>
        <end position="158"/>
    </location>
</feature>
<feature type="compositionally biased region" description="Basic and acidic residues" evidence="1">
    <location>
        <begin position="353"/>
        <end position="364"/>
    </location>
</feature>
<name>A0A6J4SKQ8_9ACTN</name>
<feature type="compositionally biased region" description="Basic residues" evidence="1">
    <location>
        <begin position="278"/>
        <end position="293"/>
    </location>
</feature>
<feature type="compositionally biased region" description="Basic and acidic residues" evidence="1">
    <location>
        <begin position="54"/>
        <end position="63"/>
    </location>
</feature>
<accession>A0A6J4SKQ8</accession>
<feature type="compositionally biased region" description="Basic residues" evidence="1">
    <location>
        <begin position="419"/>
        <end position="443"/>
    </location>
</feature>
<reference evidence="2" key="1">
    <citation type="submission" date="2020-02" db="EMBL/GenBank/DDBJ databases">
        <authorList>
            <person name="Meier V. D."/>
        </authorList>
    </citation>
    <scope>NUCLEOTIDE SEQUENCE</scope>
    <source>
        <strain evidence="2">AVDCRST_MAG05</strain>
    </source>
</reference>
<sequence>GTERTVVRRQPGDGGEHRGDPDDGPRRARRRRAEGEARLRGVARLRRARQGRGLSRDRREVARTRGRARRDHDRRGRQALYREPGRGYLGGGLLRLLRRDRARQCRLPPRPHRAPAARHGHKGAHRHRRLHRPLELPAAAGGLEGRPGAGRRQRRHPQALRGDPARDAAHDGAHGGAAGRPVPGGLRGRGRGREARAASRRGDGRLHGEPGDGPQGRRHGRRTPDAGEPRARRQGPLHSLRRRGRRDSGPGRRLGRLPQRRAGLHLLRALLRGQEGRRRLRRGVQRVRRVAQHRRPDGRGDGHRAHDQREGQGEGRGPRGPGPRAGREARHRRRARGRAGLLLPAYRPYGRRAVHEGDERRDLRAGAAGRRGGLPGRGHRARELGAVRAGGERVHAGLREDAEVREGHQGGDGLDQRPTHRQRRRPLRRLRRQRHRPRARPRGPRSLPGVQARPHRSEGREEGVVVPVRQGRRAGTEGDV</sequence>
<proteinExistence type="predicted"/>
<feature type="compositionally biased region" description="Basic residues" evidence="1">
    <location>
        <begin position="232"/>
        <end position="245"/>
    </location>
</feature>
<dbReference type="EC" id="1.2.1.3" evidence="2"/>
<feature type="non-terminal residue" evidence="2">
    <location>
        <position position="1"/>
    </location>
</feature>
<feature type="compositionally biased region" description="Basic and acidic residues" evidence="1">
    <location>
        <begin position="381"/>
        <end position="418"/>
    </location>
</feature>